<feature type="signal peptide" evidence="1">
    <location>
        <begin position="1"/>
        <end position="18"/>
    </location>
</feature>
<evidence type="ECO:0008006" key="4">
    <source>
        <dbReference type="Google" id="ProtNLM"/>
    </source>
</evidence>
<name>A0A1M4VS79_9BACT</name>
<evidence type="ECO:0000313" key="3">
    <source>
        <dbReference type="Proteomes" id="UP000184368"/>
    </source>
</evidence>
<sequence length="265" mass="30355">MKKFTLSLLLAFPFLVNAQYLRGTFFIVASCKNGIVLGVDSRASIAYDKNGKPHDVAYYDRFQKAFIIKDFAAIFSNQTSFNWLTISHYVQQFQKSIPEKGNIPERIKQWEDYARKNLGGGALKISVLFAKYEQGQPQIGILDGPNRGFTGPQAFVTNDRTYDFRPTRYWERNTKEVAQMIEQSIYSYAKQKNKTKTVGGPIAVINITPLNSITWLSTFKFLKIDSSLDAMVNPNKYGIEVHYNSEADKKEHFEYVKKLKEILKG</sequence>
<gene>
    <name evidence="2" type="ORF">SAMN05444008_102368</name>
</gene>
<protein>
    <recommendedName>
        <fullName evidence="4">20S proteasome, alpha and beta subunits</fullName>
    </recommendedName>
</protein>
<accession>A0A1M4VS79</accession>
<dbReference type="AlphaFoldDB" id="A0A1M4VS79"/>
<dbReference type="EMBL" id="FQUO01000002">
    <property type="protein sequence ID" value="SHE71981.1"/>
    <property type="molecule type" value="Genomic_DNA"/>
</dbReference>
<keyword evidence="3" id="KW-1185">Reference proteome</keyword>
<dbReference type="RefSeq" id="WP_073040139.1">
    <property type="nucleotide sequence ID" value="NZ_FQUO01000002.1"/>
</dbReference>
<feature type="chain" id="PRO_5012657436" description="20S proteasome, alpha and beta subunits" evidence="1">
    <location>
        <begin position="19"/>
        <end position="265"/>
    </location>
</feature>
<evidence type="ECO:0000313" key="2">
    <source>
        <dbReference type="EMBL" id="SHE71981.1"/>
    </source>
</evidence>
<evidence type="ECO:0000256" key="1">
    <source>
        <dbReference type="SAM" id="SignalP"/>
    </source>
</evidence>
<organism evidence="2 3">
    <name type="scientific">Cnuella takakiae</name>
    <dbReference type="NCBI Taxonomy" id="1302690"/>
    <lineage>
        <taxon>Bacteria</taxon>
        <taxon>Pseudomonadati</taxon>
        <taxon>Bacteroidota</taxon>
        <taxon>Chitinophagia</taxon>
        <taxon>Chitinophagales</taxon>
        <taxon>Chitinophagaceae</taxon>
        <taxon>Cnuella</taxon>
    </lineage>
</organism>
<proteinExistence type="predicted"/>
<dbReference type="OrthoDB" id="9800549at2"/>
<reference evidence="2 3" key="1">
    <citation type="submission" date="2016-11" db="EMBL/GenBank/DDBJ databases">
        <authorList>
            <person name="Jaros S."/>
            <person name="Januszkiewicz K."/>
            <person name="Wedrychowicz H."/>
        </authorList>
    </citation>
    <scope>NUCLEOTIDE SEQUENCE [LARGE SCALE GENOMIC DNA]</scope>
    <source>
        <strain evidence="2 3">DSM 26897</strain>
    </source>
</reference>
<dbReference type="Proteomes" id="UP000184368">
    <property type="component" value="Unassembled WGS sequence"/>
</dbReference>
<keyword evidence="1" id="KW-0732">Signal</keyword>